<organism evidence="1 2">
    <name type="scientific">Paenibacillus aurantiacus</name>
    <dbReference type="NCBI Taxonomy" id="1936118"/>
    <lineage>
        <taxon>Bacteria</taxon>
        <taxon>Bacillati</taxon>
        <taxon>Bacillota</taxon>
        <taxon>Bacilli</taxon>
        <taxon>Bacillales</taxon>
        <taxon>Paenibacillaceae</taxon>
        <taxon>Paenibacillus</taxon>
    </lineage>
</organism>
<keyword evidence="2" id="KW-1185">Reference proteome</keyword>
<sequence length="87" mass="10214">MSREYDLKTGRQRIDDLVMMRRRLMHTQQPNGTWDWFLEQEIAAIEAEMAEAKSKMTAWRGDHFEVEQLLRLFPVYTPEQAAASAAL</sequence>
<protein>
    <submittedName>
        <fullName evidence="1">Uncharacterized protein</fullName>
    </submittedName>
</protein>
<comment type="caution">
    <text evidence="1">The sequence shown here is derived from an EMBL/GenBank/DDBJ whole genome shotgun (WGS) entry which is preliminary data.</text>
</comment>
<dbReference type="Proteomes" id="UP001589747">
    <property type="component" value="Unassembled WGS sequence"/>
</dbReference>
<dbReference type="EMBL" id="JBHMDO010000022">
    <property type="protein sequence ID" value="MFB9326972.1"/>
    <property type="molecule type" value="Genomic_DNA"/>
</dbReference>
<gene>
    <name evidence="1" type="ORF">ACFFSY_13675</name>
</gene>
<evidence type="ECO:0000313" key="1">
    <source>
        <dbReference type="EMBL" id="MFB9326972.1"/>
    </source>
</evidence>
<reference evidence="1 2" key="1">
    <citation type="submission" date="2024-09" db="EMBL/GenBank/DDBJ databases">
        <authorList>
            <person name="Sun Q."/>
            <person name="Mori K."/>
        </authorList>
    </citation>
    <scope>NUCLEOTIDE SEQUENCE [LARGE SCALE GENOMIC DNA]</scope>
    <source>
        <strain evidence="1 2">TISTR 2452</strain>
    </source>
</reference>
<proteinExistence type="predicted"/>
<dbReference type="RefSeq" id="WP_377494761.1">
    <property type="nucleotide sequence ID" value="NZ_JBHMDO010000022.1"/>
</dbReference>
<name>A0ABV5KP26_9BACL</name>
<accession>A0ABV5KP26</accession>
<evidence type="ECO:0000313" key="2">
    <source>
        <dbReference type="Proteomes" id="UP001589747"/>
    </source>
</evidence>